<dbReference type="InterPro" id="IPR014756">
    <property type="entry name" value="Ig_E-set"/>
</dbReference>
<dbReference type="InterPro" id="IPR013783">
    <property type="entry name" value="Ig-like_fold"/>
</dbReference>
<feature type="domain" description="IPT/TIG" evidence="2">
    <location>
        <begin position="225"/>
        <end position="295"/>
    </location>
</feature>
<dbReference type="Gene3D" id="2.60.40.10">
    <property type="entry name" value="Immunoglobulins"/>
    <property type="match status" value="3"/>
</dbReference>
<evidence type="ECO:0000313" key="4">
    <source>
        <dbReference type="EMBL" id="KDS52692.1"/>
    </source>
</evidence>
<dbReference type="InterPro" id="IPR040475">
    <property type="entry name" value="SGBP_B_XBD"/>
</dbReference>
<dbReference type="PROSITE" id="PS51257">
    <property type="entry name" value="PROKAR_LIPOPROTEIN"/>
    <property type="match status" value="1"/>
</dbReference>
<feature type="domain" description="Surface glycan-binding protein B xyloglucan binding" evidence="3">
    <location>
        <begin position="307"/>
        <end position="483"/>
    </location>
</feature>
<dbReference type="GO" id="GO:0030247">
    <property type="term" value="F:polysaccharide binding"/>
    <property type="evidence" value="ECO:0007669"/>
    <property type="project" value="InterPro"/>
</dbReference>
<evidence type="ECO:0000259" key="3">
    <source>
        <dbReference type="Pfam" id="PF18329"/>
    </source>
</evidence>
<feature type="chain" id="PRO_5001745147" evidence="1">
    <location>
        <begin position="23"/>
        <end position="485"/>
    </location>
</feature>
<dbReference type="Pfam" id="PF18329">
    <property type="entry name" value="SGBP_B_XBD"/>
    <property type="match status" value="1"/>
</dbReference>
<dbReference type="SUPFAM" id="SSF81296">
    <property type="entry name" value="E set domains"/>
    <property type="match status" value="1"/>
</dbReference>
<comment type="caution">
    <text evidence="4">The sequence shown here is derived from an EMBL/GenBank/DDBJ whole genome shotgun (WGS) entry which is preliminary data.</text>
</comment>
<reference evidence="4 5" key="1">
    <citation type="submission" date="2014-04" db="EMBL/GenBank/DDBJ databases">
        <authorList>
            <person name="Sears C."/>
            <person name="Carroll K."/>
            <person name="Sack B.R."/>
            <person name="Qadri F."/>
            <person name="Myers L.L."/>
            <person name="Chung G.-T."/>
            <person name="Escheverria P."/>
            <person name="Fraser C.M."/>
            <person name="Sadzewicz L."/>
            <person name="Shefchek K.A."/>
            <person name="Tallon L."/>
            <person name="Das S.P."/>
            <person name="Daugherty S."/>
            <person name="Mongodin E.F."/>
        </authorList>
    </citation>
    <scope>NUCLEOTIDE SEQUENCE [LARGE SCALE GENOMIC DNA]</scope>
    <source>
        <strain evidence="4 5">3978 T3 ii</strain>
    </source>
</reference>
<dbReference type="Pfam" id="PF01833">
    <property type="entry name" value="TIG"/>
    <property type="match status" value="1"/>
</dbReference>
<evidence type="ECO:0000259" key="2">
    <source>
        <dbReference type="Pfam" id="PF01833"/>
    </source>
</evidence>
<evidence type="ECO:0000256" key="1">
    <source>
        <dbReference type="SAM" id="SignalP"/>
    </source>
</evidence>
<dbReference type="InterPro" id="IPR002909">
    <property type="entry name" value="IPT_dom"/>
</dbReference>
<name>A0A078S2J5_BACUN</name>
<dbReference type="AlphaFoldDB" id="A0A078S2J5"/>
<evidence type="ECO:0000313" key="5">
    <source>
        <dbReference type="Proteomes" id="UP000028013"/>
    </source>
</evidence>
<dbReference type="PATRIC" id="fig|1339349.3.peg.1259"/>
<dbReference type="RefSeq" id="WP_035447037.1">
    <property type="nucleotide sequence ID" value="NZ_JNHN01000150.1"/>
</dbReference>
<keyword evidence="1" id="KW-0732">Signal</keyword>
<dbReference type="Proteomes" id="UP000028013">
    <property type="component" value="Unassembled WGS sequence"/>
</dbReference>
<gene>
    <name evidence="4" type="ORF">M094_4504</name>
</gene>
<accession>A0A078S2J5</accession>
<proteinExistence type="predicted"/>
<dbReference type="EMBL" id="JNHN01000150">
    <property type="protein sequence ID" value="KDS52692.1"/>
    <property type="molecule type" value="Genomic_DNA"/>
</dbReference>
<sequence>MKHIHFPLILLTIMLACNLFTACNDDEGGGIPVIHHIRLTDPEKADSTFTDVNPGTMIVAIGENLNGVKKVFINQQEVSFNSNYSTSTNLILTIPADLPLVGANPDLKDELRIETTHGTAIYSMHVLSPAPYITRIATTFPVEVGTPLRVIGGNFYEIQRIYFTTAEGDITDAPVSTEITEFTVNKDFSEISFKAPAGLIDEGSLVVECYTAAAFTPFRRTALPPSINKVSSMMPITGTTVTVLGQNFMDIASITMGNRSVDLSTVTISEANDVLTFTMPRPPQGTCSLAITTMGGTAEVPGFYPLENIVLNYDDIGSFSWGGFATAITADGSVPPYFSDGQCYQLAGELSAWNWWWGQLQNTAVWNIDAAFLPAATPTSELALQFECFVAQEYGEGPVFRIYLKGNEAHNYTDYRPMSDFTGKTEVGQWMQCSIPLSALVDEATWGKFQSRSGEELALQMTNPSGNGPYNIEMYFDNFRIVKIQ</sequence>
<organism evidence="4 5">
    <name type="scientific">Bacteroides uniformis str. 3978 T3 ii</name>
    <dbReference type="NCBI Taxonomy" id="1339349"/>
    <lineage>
        <taxon>Bacteria</taxon>
        <taxon>Pseudomonadati</taxon>
        <taxon>Bacteroidota</taxon>
        <taxon>Bacteroidia</taxon>
        <taxon>Bacteroidales</taxon>
        <taxon>Bacteroidaceae</taxon>
        <taxon>Bacteroides</taxon>
    </lineage>
</organism>
<protein>
    <submittedName>
        <fullName evidence="4">IPT/TIG domain protein</fullName>
    </submittedName>
</protein>
<feature type="signal peptide" evidence="1">
    <location>
        <begin position="1"/>
        <end position="22"/>
    </location>
</feature>